<protein>
    <recommendedName>
        <fullName evidence="4">Core-binding (CB) domain-containing protein</fullName>
    </recommendedName>
</protein>
<dbReference type="SUPFAM" id="SSF56349">
    <property type="entry name" value="DNA breaking-rejoining enzymes"/>
    <property type="match status" value="1"/>
</dbReference>
<reference evidence="5" key="1">
    <citation type="submission" date="2018-05" db="EMBL/GenBank/DDBJ databases">
        <authorList>
            <person name="Lanie J.A."/>
            <person name="Ng W.-L."/>
            <person name="Kazmierczak K.M."/>
            <person name="Andrzejewski T.M."/>
            <person name="Davidsen T.M."/>
            <person name="Wayne K.J."/>
            <person name="Tettelin H."/>
            <person name="Glass J.I."/>
            <person name="Rusch D."/>
            <person name="Podicherti R."/>
            <person name="Tsui H.-C.T."/>
            <person name="Winkler M.E."/>
        </authorList>
    </citation>
    <scope>NUCLEOTIDE SEQUENCE</scope>
</reference>
<dbReference type="PROSITE" id="PS51900">
    <property type="entry name" value="CB"/>
    <property type="match status" value="1"/>
</dbReference>
<evidence type="ECO:0000313" key="5">
    <source>
        <dbReference type="EMBL" id="SVC41982.1"/>
    </source>
</evidence>
<gene>
    <name evidence="5" type="ORF">METZ01_LOCUS294836</name>
</gene>
<dbReference type="InterPro" id="IPR053876">
    <property type="entry name" value="Phage_int_M"/>
</dbReference>
<dbReference type="GO" id="GO:0015074">
    <property type="term" value="P:DNA integration"/>
    <property type="evidence" value="ECO:0007669"/>
    <property type="project" value="UniProtKB-KW"/>
</dbReference>
<feature type="non-terminal residue" evidence="5">
    <location>
        <position position="187"/>
    </location>
</feature>
<evidence type="ECO:0000256" key="3">
    <source>
        <dbReference type="ARBA" id="ARBA00023125"/>
    </source>
</evidence>
<evidence type="ECO:0000256" key="2">
    <source>
        <dbReference type="ARBA" id="ARBA00022908"/>
    </source>
</evidence>
<dbReference type="EMBL" id="UINC01090227">
    <property type="protein sequence ID" value="SVC41982.1"/>
    <property type="molecule type" value="Genomic_DNA"/>
</dbReference>
<accession>A0A382M3N9</accession>
<organism evidence="5">
    <name type="scientific">marine metagenome</name>
    <dbReference type="NCBI Taxonomy" id="408172"/>
    <lineage>
        <taxon>unclassified sequences</taxon>
        <taxon>metagenomes</taxon>
        <taxon>ecological metagenomes</taxon>
    </lineage>
</organism>
<keyword evidence="2" id="KW-0229">DNA integration</keyword>
<evidence type="ECO:0000256" key="1">
    <source>
        <dbReference type="ARBA" id="ARBA00008857"/>
    </source>
</evidence>
<keyword evidence="3" id="KW-0238">DNA-binding</keyword>
<proteinExistence type="inferred from homology"/>
<dbReference type="Pfam" id="PF22022">
    <property type="entry name" value="Phage_int_M"/>
    <property type="match status" value="1"/>
</dbReference>
<dbReference type="InterPro" id="IPR050808">
    <property type="entry name" value="Phage_Integrase"/>
</dbReference>
<dbReference type="PANTHER" id="PTHR30629">
    <property type="entry name" value="PROPHAGE INTEGRASE"/>
    <property type="match status" value="1"/>
</dbReference>
<sequence>VPLVKRTRTAKTRAEANRLLRQLQAEVDEGPLLDDNRITVADWCHQWCDTIAPQNASPATVSDYYWTLDHYVLPHLGGYQLRELAPRHVAEFQNALIASGKAKGTVRHARSPLSAALNHAVRCSMIRTNPCAVVPQPRNDNKVARTKKSLTYDEAQRLLDATRDAEASLRAFVEFGLYRGPRRSEIL</sequence>
<dbReference type="InterPro" id="IPR010998">
    <property type="entry name" value="Integrase_recombinase_N"/>
</dbReference>
<dbReference type="GO" id="GO:0003677">
    <property type="term" value="F:DNA binding"/>
    <property type="evidence" value="ECO:0007669"/>
    <property type="project" value="UniProtKB-KW"/>
</dbReference>
<dbReference type="AlphaFoldDB" id="A0A382M3N9"/>
<dbReference type="InterPro" id="IPR044068">
    <property type="entry name" value="CB"/>
</dbReference>
<dbReference type="PANTHER" id="PTHR30629:SF2">
    <property type="entry name" value="PROPHAGE INTEGRASE INTS-RELATED"/>
    <property type="match status" value="1"/>
</dbReference>
<dbReference type="Gene3D" id="1.10.150.130">
    <property type="match status" value="1"/>
</dbReference>
<name>A0A382M3N9_9ZZZZ</name>
<feature type="domain" description="Core-binding (CB)" evidence="4">
    <location>
        <begin position="38"/>
        <end position="121"/>
    </location>
</feature>
<evidence type="ECO:0000259" key="4">
    <source>
        <dbReference type="PROSITE" id="PS51900"/>
    </source>
</evidence>
<comment type="similarity">
    <text evidence="1">Belongs to the 'phage' integrase family.</text>
</comment>
<feature type="non-terminal residue" evidence="5">
    <location>
        <position position="1"/>
    </location>
</feature>
<dbReference type="InterPro" id="IPR011010">
    <property type="entry name" value="DNA_brk_join_enz"/>
</dbReference>